<sequence>MLVMGFFKRHFYILLIVFFFVHTLASQEHYFLHSDVSFLSQLVGNSEYRDFYQYFYEVNPPLIAYIYHLFQLPTQLGIIDPVHSLRISMLFYLMFIIILLNVMLKRVHLNNRKTVLVAVSFAFLFVLPVDFLQREHFIFTGCFLYVVVIVARIEEVKLSRLIKCLAIFIWSLSICLKPQYLMVHIVIEWYYIRSAYLISSETCIRKKLCSSLLLMLRWENLLLVLIGISYVTIVILYFPAYFDKVVPLARENYSGYFKPISSLLVMCGFVLACTLPIIFFLRKHTINSFNKVLEIVFYSSLLVYVMGQAGFSYHLFLAFGIGVYFLILCIIGQLDKRKFNFVYTIFLLFVFCVYQYASVINIHPVNYKNSFFEFNGKTEKPVYPLFVESQKVYLPLYESLEEITKPGDKVMSFNAQMAPFNFLRSHLNLKWVSQFPTLWPLPILLKHPNDSHSISDLDFIRSILVSDIEIMNPNVILIDNSKKISRLPSGFDFYDFMNVNPKFSEAMKKYEKLDSFIYGKEIKIDIYVKNNRNN</sequence>
<gene>
    <name evidence="2" type="ORF">AB0763_13770</name>
</gene>
<accession>A0AB39HI95</accession>
<evidence type="ECO:0000256" key="1">
    <source>
        <dbReference type="SAM" id="Phobius"/>
    </source>
</evidence>
<evidence type="ECO:0008006" key="3">
    <source>
        <dbReference type="Google" id="ProtNLM"/>
    </source>
</evidence>
<feature type="transmembrane region" description="Helical" evidence="1">
    <location>
        <begin position="221"/>
        <end position="240"/>
    </location>
</feature>
<feature type="transmembrane region" description="Helical" evidence="1">
    <location>
        <begin position="114"/>
        <end position="131"/>
    </location>
</feature>
<feature type="transmembrane region" description="Helical" evidence="1">
    <location>
        <begin position="83"/>
        <end position="102"/>
    </location>
</feature>
<keyword evidence="1" id="KW-1133">Transmembrane helix</keyword>
<organism evidence="2">
    <name type="scientific">Vibrio sp. HB236076</name>
    <dbReference type="NCBI Taxonomy" id="3232307"/>
    <lineage>
        <taxon>Bacteria</taxon>
        <taxon>Pseudomonadati</taxon>
        <taxon>Pseudomonadota</taxon>
        <taxon>Gammaproteobacteria</taxon>
        <taxon>Vibrionales</taxon>
        <taxon>Vibrionaceae</taxon>
        <taxon>Vibrio</taxon>
    </lineage>
</organism>
<dbReference type="EMBL" id="CP162602">
    <property type="protein sequence ID" value="XDK26848.1"/>
    <property type="molecule type" value="Genomic_DNA"/>
</dbReference>
<evidence type="ECO:0000313" key="2">
    <source>
        <dbReference type="EMBL" id="XDK26848.1"/>
    </source>
</evidence>
<dbReference type="AlphaFoldDB" id="A0AB39HI95"/>
<feature type="transmembrane region" description="Helical" evidence="1">
    <location>
        <begin position="313"/>
        <end position="332"/>
    </location>
</feature>
<name>A0AB39HI95_9VIBR</name>
<keyword evidence="2" id="KW-0614">Plasmid</keyword>
<dbReference type="KEGG" id="vih:AB0763_13770"/>
<reference evidence="2" key="1">
    <citation type="submission" date="2024-07" db="EMBL/GenBank/DDBJ databases">
        <title>Genome Analysis of a Potential Novel Vibrio Species Secreting pH- and Thermo-stable Alginate Lyase and its Application in Producing Alginate Oligosaccharides.</title>
        <authorList>
            <person name="Huang H."/>
            <person name="Bao K."/>
        </authorList>
    </citation>
    <scope>NUCLEOTIDE SEQUENCE</scope>
    <source>
        <strain evidence="2">HB236076</strain>
        <plasmid evidence="2">p-HB236076</plasmid>
    </source>
</reference>
<feature type="transmembrane region" description="Helical" evidence="1">
    <location>
        <begin position="137"/>
        <end position="153"/>
    </location>
</feature>
<feature type="transmembrane region" description="Helical" evidence="1">
    <location>
        <begin position="339"/>
        <end position="357"/>
    </location>
</feature>
<dbReference type="RefSeq" id="WP_306099762.1">
    <property type="nucleotide sequence ID" value="NZ_CP162602.1"/>
</dbReference>
<geneLocation type="plasmid" evidence="2">
    <name>p-HB236076</name>
</geneLocation>
<keyword evidence="1" id="KW-0472">Membrane</keyword>
<feature type="transmembrane region" description="Helical" evidence="1">
    <location>
        <begin position="260"/>
        <end position="281"/>
    </location>
</feature>
<keyword evidence="1" id="KW-0812">Transmembrane</keyword>
<proteinExistence type="predicted"/>
<protein>
    <recommendedName>
        <fullName evidence="3">Glycosyltransferase RgtA/B/C/D-like domain-containing protein</fullName>
    </recommendedName>
</protein>